<comment type="caution">
    <text evidence="1">The sequence shown here is derived from an EMBL/GenBank/DDBJ whole genome shotgun (WGS) entry which is preliminary data.</text>
</comment>
<evidence type="ECO:0000313" key="1">
    <source>
        <dbReference type="EMBL" id="RUP49946.1"/>
    </source>
</evidence>
<accession>A0A433DGJ2</accession>
<organism evidence="1 2">
    <name type="scientific">Jimgerdemannia flammicorona</name>
    <dbReference type="NCBI Taxonomy" id="994334"/>
    <lineage>
        <taxon>Eukaryota</taxon>
        <taxon>Fungi</taxon>
        <taxon>Fungi incertae sedis</taxon>
        <taxon>Mucoromycota</taxon>
        <taxon>Mucoromycotina</taxon>
        <taxon>Endogonomycetes</taxon>
        <taxon>Endogonales</taxon>
        <taxon>Endogonaceae</taxon>
        <taxon>Jimgerdemannia</taxon>
    </lineage>
</organism>
<dbReference type="EMBL" id="RBNI01001826">
    <property type="protein sequence ID" value="RUP49946.1"/>
    <property type="molecule type" value="Genomic_DNA"/>
</dbReference>
<gene>
    <name evidence="1" type="ORF">BC936DRAFT_140909</name>
</gene>
<reference evidence="1 2" key="1">
    <citation type="journal article" date="2018" name="New Phytol.">
        <title>Phylogenomics of Endogonaceae and evolution of mycorrhizas within Mucoromycota.</title>
        <authorList>
            <person name="Chang Y."/>
            <person name="Desiro A."/>
            <person name="Na H."/>
            <person name="Sandor L."/>
            <person name="Lipzen A."/>
            <person name="Clum A."/>
            <person name="Barry K."/>
            <person name="Grigoriev I.V."/>
            <person name="Martin F.M."/>
            <person name="Stajich J.E."/>
            <person name="Smith M.E."/>
            <person name="Bonito G."/>
            <person name="Spatafora J.W."/>
        </authorList>
    </citation>
    <scope>NUCLEOTIDE SEQUENCE [LARGE SCALE GENOMIC DNA]</scope>
    <source>
        <strain evidence="1 2">GMNB39</strain>
    </source>
</reference>
<proteinExistence type="predicted"/>
<evidence type="ECO:0000313" key="2">
    <source>
        <dbReference type="Proteomes" id="UP000268093"/>
    </source>
</evidence>
<protein>
    <submittedName>
        <fullName evidence="1">Uncharacterized protein</fullName>
    </submittedName>
</protein>
<sequence length="86" mass="9497">MLTPIDVFDVHKPAINQAVLMLVHGGAYTATVKLTTNDNVFDFEDFDGILNNRQAVQIGVRHYVSNIAVDKDLAGAKLHELVGWYA</sequence>
<keyword evidence="2" id="KW-1185">Reference proteome</keyword>
<dbReference type="Proteomes" id="UP000268093">
    <property type="component" value="Unassembled WGS sequence"/>
</dbReference>
<name>A0A433DGJ2_9FUNG</name>